<dbReference type="KEGG" id="bmx:BMS_0639"/>
<gene>
    <name evidence="1" type="ordered locus">BMS_0639</name>
</gene>
<organism evidence="1 2">
    <name type="scientific">Halobacteriovorax marinus (strain ATCC BAA-682 / DSM 15412 / SJ)</name>
    <name type="common">Bacteriovorax marinus</name>
    <dbReference type="NCBI Taxonomy" id="862908"/>
    <lineage>
        <taxon>Bacteria</taxon>
        <taxon>Pseudomonadati</taxon>
        <taxon>Bdellovibrionota</taxon>
        <taxon>Bacteriovoracia</taxon>
        <taxon>Bacteriovoracales</taxon>
        <taxon>Halobacteriovoraceae</taxon>
        <taxon>Halobacteriovorax</taxon>
    </lineage>
</organism>
<evidence type="ECO:0000313" key="2">
    <source>
        <dbReference type="Proteomes" id="UP000008963"/>
    </source>
</evidence>
<dbReference type="AlphaFoldDB" id="E1X574"/>
<dbReference type="HOGENOM" id="CLU_039419_1_0_7"/>
<dbReference type="PANTHER" id="PTHR43845:SF1">
    <property type="entry name" value="BLR5969 PROTEIN"/>
    <property type="match status" value="1"/>
</dbReference>
<reference evidence="2" key="1">
    <citation type="journal article" date="2013" name="ISME J.">
        <title>A small predatory core genome in the divergent marine Bacteriovorax marinus SJ and the terrestrial Bdellovibrio bacteriovorus.</title>
        <authorList>
            <person name="Crossman L.C."/>
            <person name="Chen H."/>
            <person name="Cerdeno-Tarraga A.M."/>
            <person name="Brooks K."/>
            <person name="Quail M.A."/>
            <person name="Pineiro S.A."/>
            <person name="Hobley L."/>
            <person name="Sockett R.E."/>
            <person name="Bentley S.D."/>
            <person name="Parkhill J."/>
            <person name="Williams H.N."/>
            <person name="Stine O.C."/>
        </authorList>
    </citation>
    <scope>NUCLEOTIDE SEQUENCE [LARGE SCALE GENOMIC DNA]</scope>
    <source>
        <strain evidence="2">ATCC BAA-682 / DSM 15412 / SJ</strain>
    </source>
</reference>
<dbReference type="Gene3D" id="3.40.50.12780">
    <property type="entry name" value="N-terminal domain of ligase-like"/>
    <property type="match status" value="1"/>
</dbReference>
<dbReference type="OrthoDB" id="580775at2"/>
<dbReference type="RefSeq" id="WP_014243332.1">
    <property type="nucleotide sequence ID" value="NC_016620.1"/>
</dbReference>
<dbReference type="PATRIC" id="fig|862908.3.peg.614"/>
<dbReference type="PANTHER" id="PTHR43845">
    <property type="entry name" value="BLR5969 PROTEIN"/>
    <property type="match status" value="1"/>
</dbReference>
<dbReference type="EMBL" id="FQ312005">
    <property type="protein sequence ID" value="CBW25546.1"/>
    <property type="molecule type" value="Genomic_DNA"/>
</dbReference>
<keyword evidence="1" id="KW-0436">Ligase</keyword>
<dbReference type="eggNOG" id="COG1541">
    <property type="taxonomic scope" value="Bacteria"/>
</dbReference>
<dbReference type="GO" id="GO:0016874">
    <property type="term" value="F:ligase activity"/>
    <property type="evidence" value="ECO:0007669"/>
    <property type="project" value="UniProtKB-KW"/>
</dbReference>
<dbReference type="InterPro" id="IPR042099">
    <property type="entry name" value="ANL_N_sf"/>
</dbReference>
<dbReference type="SUPFAM" id="SSF56801">
    <property type="entry name" value="Acetyl-CoA synthetase-like"/>
    <property type="match status" value="1"/>
</dbReference>
<keyword evidence="2" id="KW-1185">Reference proteome</keyword>
<proteinExistence type="predicted"/>
<evidence type="ECO:0000313" key="1">
    <source>
        <dbReference type="EMBL" id="CBW25546.1"/>
    </source>
</evidence>
<sequence>MKQNLREHIDFVRENSPFYKELYRDVPLKDYSISDLPILNQDDYWSKNGFENNSVLTSDLSDGVVFKSGGTTGVPKSSFFTQEEWETFTTDFSFGMDQLRLQKGDRCANLFYSGDLYASFLFINKSVEKLKNKVVQFPVTGQTSIEETKRIINSYKINVLFGVPTSLVSLAASFESSDNCINQIYYGGEPLFDDQREKLQRAFPEAHISSIGYASVDGGQLGYVDKSCTAGEHIVFDKTYMEIVDPDTNEVILEENKVGRLIYTNLSRRLMPIVRYPVGDMASWTEVGKRFSLLGRADEGARIGAVTVTREDIVNTAASIGEKQAISGVQLIIKRESGKDYLHVYLGVQSKENLNILNYVHLFKESFFMQRPMYKKEKDIGNIADLKVSIVLVDELLKNPRTGKLRLVIDERFI</sequence>
<dbReference type="STRING" id="862908.BMS_0639"/>
<dbReference type="Proteomes" id="UP000008963">
    <property type="component" value="Chromosome"/>
</dbReference>
<accession>E1X574</accession>
<name>E1X574_HALMS</name>
<protein>
    <submittedName>
        <fullName evidence="1">Phenylacetate-coenzyme A ligase</fullName>
    </submittedName>
</protein>